<dbReference type="PANTHER" id="PTHR36223">
    <property type="entry name" value="BETA-LACTAMASE-TYPE TRANSPEPTIDASE FOLD DOMAIN CONTAINING PROTEIN"/>
    <property type="match status" value="1"/>
</dbReference>
<sequence length="293" mass="32301">MLYSNCGQFSAWLCIDGKETTEYEVVTSEDKKTITCYIASELGKKFSVHCTNMSYNGVTAACVNMDGNACGSQLLYARSLPETRMNDGISDGASVRPFMFSSLSLTDDDNFLAASSKEDLGVVKLVVSPREVTERDVAPVRRSLLEVKLHEKSKKAVTQQITLANPVLLATPETFVNTRCLGPDIVTFKWKYRPIAILQANGIAPPPPNLKRKASPEPVRSPAPDDDLEEERVLREKLKALEAKRVKKEKNVPRVKSEAGAVIDLTQEGPRSKKVKLETGKRPFVSGEVIDLT</sequence>
<evidence type="ECO:0000313" key="5">
    <source>
        <dbReference type="Proteomes" id="UP001215280"/>
    </source>
</evidence>
<dbReference type="Proteomes" id="UP001215280">
    <property type="component" value="Unassembled WGS sequence"/>
</dbReference>
<dbReference type="Pfam" id="PF25534">
    <property type="entry name" value="DUF7918"/>
    <property type="match status" value="1"/>
</dbReference>
<dbReference type="PANTHER" id="PTHR36223:SF1">
    <property type="entry name" value="TRANSCRIPTION ELONGATION FACTOR EAF N-TERMINAL DOMAIN-CONTAINING PROTEIN"/>
    <property type="match status" value="1"/>
</dbReference>
<protein>
    <recommendedName>
        <fullName evidence="3">DUF7918 domain-containing protein</fullName>
    </recommendedName>
</protein>
<dbReference type="InterPro" id="IPR057678">
    <property type="entry name" value="DUF7918"/>
</dbReference>
<keyword evidence="5" id="KW-1185">Reference proteome</keyword>
<dbReference type="EMBL" id="JARJLG010000003">
    <property type="protein sequence ID" value="KAJ7782354.1"/>
    <property type="molecule type" value="Genomic_DNA"/>
</dbReference>
<feature type="region of interest" description="Disordered" evidence="2">
    <location>
        <begin position="203"/>
        <end position="230"/>
    </location>
</feature>
<dbReference type="AlphaFoldDB" id="A0AAD7KBC2"/>
<evidence type="ECO:0000256" key="1">
    <source>
        <dbReference type="SAM" id="Coils"/>
    </source>
</evidence>
<proteinExistence type="predicted"/>
<feature type="coiled-coil region" evidence="1">
    <location>
        <begin position="231"/>
        <end position="258"/>
    </location>
</feature>
<name>A0AAD7KBC2_9AGAR</name>
<reference evidence="4" key="1">
    <citation type="submission" date="2023-03" db="EMBL/GenBank/DDBJ databases">
        <title>Massive genome expansion in bonnet fungi (Mycena s.s.) driven by repeated elements and novel gene families across ecological guilds.</title>
        <authorList>
            <consortium name="Lawrence Berkeley National Laboratory"/>
            <person name="Harder C.B."/>
            <person name="Miyauchi S."/>
            <person name="Viragh M."/>
            <person name="Kuo A."/>
            <person name="Thoen E."/>
            <person name="Andreopoulos B."/>
            <person name="Lu D."/>
            <person name="Skrede I."/>
            <person name="Drula E."/>
            <person name="Henrissat B."/>
            <person name="Morin E."/>
            <person name="Kohler A."/>
            <person name="Barry K."/>
            <person name="LaButti K."/>
            <person name="Morin E."/>
            <person name="Salamov A."/>
            <person name="Lipzen A."/>
            <person name="Mereny Z."/>
            <person name="Hegedus B."/>
            <person name="Baldrian P."/>
            <person name="Stursova M."/>
            <person name="Weitz H."/>
            <person name="Taylor A."/>
            <person name="Grigoriev I.V."/>
            <person name="Nagy L.G."/>
            <person name="Martin F."/>
            <person name="Kauserud H."/>
        </authorList>
    </citation>
    <scope>NUCLEOTIDE SEQUENCE</scope>
    <source>
        <strain evidence="4">CBHHK188m</strain>
    </source>
</reference>
<evidence type="ECO:0000313" key="4">
    <source>
        <dbReference type="EMBL" id="KAJ7782354.1"/>
    </source>
</evidence>
<gene>
    <name evidence="4" type="ORF">DFH07DRAFT_321257</name>
</gene>
<accession>A0AAD7KBC2</accession>
<keyword evidence="1" id="KW-0175">Coiled coil</keyword>
<feature type="domain" description="DUF7918" evidence="3">
    <location>
        <begin position="14"/>
        <end position="205"/>
    </location>
</feature>
<comment type="caution">
    <text evidence="4">The sequence shown here is derived from an EMBL/GenBank/DDBJ whole genome shotgun (WGS) entry which is preliminary data.</text>
</comment>
<organism evidence="4 5">
    <name type="scientific">Mycena maculata</name>
    <dbReference type="NCBI Taxonomy" id="230809"/>
    <lineage>
        <taxon>Eukaryota</taxon>
        <taxon>Fungi</taxon>
        <taxon>Dikarya</taxon>
        <taxon>Basidiomycota</taxon>
        <taxon>Agaricomycotina</taxon>
        <taxon>Agaricomycetes</taxon>
        <taxon>Agaricomycetidae</taxon>
        <taxon>Agaricales</taxon>
        <taxon>Marasmiineae</taxon>
        <taxon>Mycenaceae</taxon>
        <taxon>Mycena</taxon>
    </lineage>
</organism>
<evidence type="ECO:0000256" key="2">
    <source>
        <dbReference type="SAM" id="MobiDB-lite"/>
    </source>
</evidence>
<evidence type="ECO:0000259" key="3">
    <source>
        <dbReference type="Pfam" id="PF25534"/>
    </source>
</evidence>